<comment type="caution">
    <text evidence="1">The sequence shown here is derived from an EMBL/GenBank/DDBJ whole genome shotgun (WGS) entry which is preliminary data.</text>
</comment>
<dbReference type="EMBL" id="BSXS01000732">
    <property type="protein sequence ID" value="GME73680.1"/>
    <property type="molecule type" value="Genomic_DNA"/>
</dbReference>
<sequence length="331" mass="38103">MARAKFKLLRFAIFAATLIVCGYILTRRSSTSTSHTAVDTNIEPLDVTKGTSGIPYEDDEDEDEEDDDFVPVVGAGTKDTTAKKNVASLPKTNPNPNPKPKSNGNGKTSAKEEPSFGGKEKATFVALARNSDLWEFADSIRQLEDRFNHRYHYDWVFLNDEEFSEEFKKVTTELVSGKTKYGLIPTEHWSFPPWIDIDKAAAVRQDMKERQIIYGDSISYRHMCRYESGFFFRHPLLDEYDWYWRVDPGINILCDINYDLFKYMKDNNKAYGFTITLPEYMATIPSLWDVTKEFVKENPQYVAEDNLMDWVSDDGGATYNGCHFWSNFEMG</sequence>
<evidence type="ECO:0000313" key="2">
    <source>
        <dbReference type="Proteomes" id="UP001165064"/>
    </source>
</evidence>
<evidence type="ECO:0000313" key="1">
    <source>
        <dbReference type="EMBL" id="GME73680.1"/>
    </source>
</evidence>
<keyword evidence="2" id="KW-1185">Reference proteome</keyword>
<protein>
    <submittedName>
        <fullName evidence="1">Unnamed protein product</fullName>
    </submittedName>
</protein>
<name>A0ACB5SVF0_AMBMO</name>
<organism evidence="1 2">
    <name type="scientific">Ambrosiozyma monospora</name>
    <name type="common">Yeast</name>
    <name type="synonym">Endomycopsis monosporus</name>
    <dbReference type="NCBI Taxonomy" id="43982"/>
    <lineage>
        <taxon>Eukaryota</taxon>
        <taxon>Fungi</taxon>
        <taxon>Dikarya</taxon>
        <taxon>Ascomycota</taxon>
        <taxon>Saccharomycotina</taxon>
        <taxon>Pichiomycetes</taxon>
        <taxon>Pichiales</taxon>
        <taxon>Pichiaceae</taxon>
        <taxon>Ambrosiozyma</taxon>
    </lineage>
</organism>
<dbReference type="Proteomes" id="UP001165064">
    <property type="component" value="Unassembled WGS sequence"/>
</dbReference>
<gene>
    <name evidence="1" type="ORF">Amon02_000149100</name>
</gene>
<reference evidence="1" key="1">
    <citation type="submission" date="2023-04" db="EMBL/GenBank/DDBJ databases">
        <title>Ambrosiozyma monospora NBRC 10751.</title>
        <authorList>
            <person name="Ichikawa N."/>
            <person name="Sato H."/>
            <person name="Tonouchi N."/>
        </authorList>
    </citation>
    <scope>NUCLEOTIDE SEQUENCE</scope>
    <source>
        <strain evidence="1">NBRC 10751</strain>
    </source>
</reference>
<proteinExistence type="predicted"/>
<accession>A0ACB5SVF0</accession>